<reference evidence="2 3" key="1">
    <citation type="submission" date="2016-08" db="EMBL/GenBank/DDBJ databases">
        <title>Genomes of anaerobic fungi encode conserved fungal cellulosomes for biomass hydrolysis.</title>
        <authorList>
            <consortium name="DOE Joint Genome Institute"/>
            <person name="Haitjema C.H."/>
            <person name="Gilmore S.P."/>
            <person name="Henske J.K."/>
            <person name="Solomon K.V."/>
            <person name="De Groot R."/>
            <person name="Kuo A."/>
            <person name="Mondo S.J."/>
            <person name="Salamov A.A."/>
            <person name="Labutti K."/>
            <person name="Zhao Z."/>
            <person name="Chiniquy J."/>
            <person name="Barry K."/>
            <person name="Brewer H.M."/>
            <person name="Purvine S.O."/>
            <person name="Wright A.T."/>
            <person name="Boxma B."/>
            <person name="Van Alen T."/>
            <person name="Hackstein J.H."/>
            <person name="Baker S.E."/>
            <person name="Grigoriev I.V."/>
            <person name="O'Malley M.A."/>
        </authorList>
    </citation>
    <scope>NUCLEOTIDE SEQUENCE [LARGE SCALE GENOMIC DNA]</scope>
    <source>
        <strain evidence="3">finn</strain>
    </source>
</reference>
<organism evidence="2 3">
    <name type="scientific">Piromyces finnis</name>
    <dbReference type="NCBI Taxonomy" id="1754191"/>
    <lineage>
        <taxon>Eukaryota</taxon>
        <taxon>Fungi</taxon>
        <taxon>Fungi incertae sedis</taxon>
        <taxon>Chytridiomycota</taxon>
        <taxon>Chytridiomycota incertae sedis</taxon>
        <taxon>Neocallimastigomycetes</taxon>
        <taxon>Neocallimastigales</taxon>
        <taxon>Neocallimastigaceae</taxon>
        <taxon>Piromyces</taxon>
    </lineage>
</organism>
<dbReference type="AlphaFoldDB" id="A0A1Y1UZS0"/>
<accession>A0A1Y1UZS0</accession>
<sequence>MMLLYSEISDALLQLLLIMFWLNLEYFLFFIELNILSINTPSKLFTSFESYKKL</sequence>
<keyword evidence="3" id="KW-1185">Reference proteome</keyword>
<comment type="caution">
    <text evidence="2">The sequence shown here is derived from an EMBL/GenBank/DDBJ whole genome shotgun (WGS) entry which is preliminary data.</text>
</comment>
<protein>
    <submittedName>
        <fullName evidence="2">Uncharacterized protein</fullName>
    </submittedName>
</protein>
<evidence type="ECO:0000313" key="2">
    <source>
        <dbReference type="EMBL" id="ORX44226.1"/>
    </source>
</evidence>
<keyword evidence="1" id="KW-0472">Membrane</keyword>
<gene>
    <name evidence="2" type="ORF">BCR36DRAFT_130874</name>
</gene>
<evidence type="ECO:0000256" key="1">
    <source>
        <dbReference type="SAM" id="Phobius"/>
    </source>
</evidence>
<dbReference type="Proteomes" id="UP000193719">
    <property type="component" value="Unassembled WGS sequence"/>
</dbReference>
<keyword evidence="1" id="KW-0812">Transmembrane</keyword>
<name>A0A1Y1UZS0_9FUNG</name>
<dbReference type="EMBL" id="MCFH01000047">
    <property type="protein sequence ID" value="ORX44226.1"/>
    <property type="molecule type" value="Genomic_DNA"/>
</dbReference>
<feature type="transmembrane region" description="Helical" evidence="1">
    <location>
        <begin position="12"/>
        <end position="36"/>
    </location>
</feature>
<keyword evidence="1" id="KW-1133">Transmembrane helix</keyword>
<reference evidence="2 3" key="2">
    <citation type="submission" date="2016-08" db="EMBL/GenBank/DDBJ databases">
        <title>Pervasive Adenine N6-methylation of Active Genes in Fungi.</title>
        <authorList>
            <consortium name="DOE Joint Genome Institute"/>
            <person name="Mondo S.J."/>
            <person name="Dannebaum R.O."/>
            <person name="Kuo R.C."/>
            <person name="Labutti K."/>
            <person name="Haridas S."/>
            <person name="Kuo A."/>
            <person name="Salamov A."/>
            <person name="Ahrendt S.R."/>
            <person name="Lipzen A."/>
            <person name="Sullivan W."/>
            <person name="Andreopoulos W.B."/>
            <person name="Clum A."/>
            <person name="Lindquist E."/>
            <person name="Daum C."/>
            <person name="Ramamoorthy G.K."/>
            <person name="Gryganskyi A."/>
            <person name="Culley D."/>
            <person name="Magnuson J.K."/>
            <person name="James T.Y."/>
            <person name="O'Malley M.A."/>
            <person name="Stajich J.E."/>
            <person name="Spatafora J.W."/>
            <person name="Visel A."/>
            <person name="Grigoriev I.V."/>
        </authorList>
    </citation>
    <scope>NUCLEOTIDE SEQUENCE [LARGE SCALE GENOMIC DNA]</scope>
    <source>
        <strain evidence="3">finn</strain>
    </source>
</reference>
<evidence type="ECO:0000313" key="3">
    <source>
        <dbReference type="Proteomes" id="UP000193719"/>
    </source>
</evidence>
<proteinExistence type="predicted"/>